<protein>
    <submittedName>
        <fullName evidence="14">ABC transporter</fullName>
    </submittedName>
</protein>
<gene>
    <name evidence="14" type="ORF">AWB83_02435</name>
</gene>
<feature type="transmembrane region" description="Helical" evidence="12">
    <location>
        <begin position="629"/>
        <end position="647"/>
    </location>
</feature>
<evidence type="ECO:0000256" key="11">
    <source>
        <dbReference type="ARBA" id="ARBA00023136"/>
    </source>
</evidence>
<dbReference type="CDD" id="cd06579">
    <property type="entry name" value="TM_PBP1_transp_AraH_like"/>
    <property type="match status" value="1"/>
</dbReference>
<dbReference type="AlphaFoldDB" id="A0A158AVI2"/>
<evidence type="ECO:0000256" key="3">
    <source>
        <dbReference type="ARBA" id="ARBA00022475"/>
    </source>
</evidence>
<feature type="transmembrane region" description="Helical" evidence="12">
    <location>
        <begin position="719"/>
        <end position="737"/>
    </location>
</feature>
<feature type="transmembrane region" description="Helical" evidence="12">
    <location>
        <begin position="749"/>
        <end position="767"/>
    </location>
</feature>
<keyword evidence="2" id="KW-0813">Transport</keyword>
<evidence type="ECO:0000256" key="2">
    <source>
        <dbReference type="ARBA" id="ARBA00022448"/>
    </source>
</evidence>
<keyword evidence="7" id="KW-0677">Repeat</keyword>
<keyword evidence="6 12" id="KW-0812">Transmembrane</keyword>
<feature type="transmembrane region" description="Helical" evidence="12">
    <location>
        <begin position="602"/>
        <end position="622"/>
    </location>
</feature>
<dbReference type="CDD" id="cd03215">
    <property type="entry name" value="ABC_Carb_Monos_II"/>
    <property type="match status" value="1"/>
</dbReference>
<evidence type="ECO:0000256" key="4">
    <source>
        <dbReference type="ARBA" id="ARBA00022519"/>
    </source>
</evidence>
<keyword evidence="4" id="KW-0997">Cell inner membrane</keyword>
<dbReference type="InterPro" id="IPR003439">
    <property type="entry name" value="ABC_transporter-like_ATP-bd"/>
</dbReference>
<evidence type="ECO:0000256" key="12">
    <source>
        <dbReference type="SAM" id="Phobius"/>
    </source>
</evidence>
<dbReference type="GO" id="GO:0005886">
    <property type="term" value="C:plasma membrane"/>
    <property type="evidence" value="ECO:0007669"/>
    <property type="project" value="UniProtKB-SubCell"/>
</dbReference>
<dbReference type="GO" id="GO:0022857">
    <property type="term" value="F:transmembrane transporter activity"/>
    <property type="evidence" value="ECO:0007669"/>
    <property type="project" value="InterPro"/>
</dbReference>
<dbReference type="Pfam" id="PF00005">
    <property type="entry name" value="ABC_tran"/>
    <property type="match status" value="2"/>
</dbReference>
<feature type="transmembrane region" description="Helical" evidence="12">
    <location>
        <begin position="774"/>
        <end position="793"/>
    </location>
</feature>
<comment type="subcellular location">
    <subcellularLocation>
        <location evidence="1">Cell membrane</location>
        <topology evidence="1">Multi-pass membrane protein</topology>
    </subcellularLocation>
</comment>
<evidence type="ECO:0000256" key="1">
    <source>
        <dbReference type="ARBA" id="ARBA00004651"/>
    </source>
</evidence>
<comment type="caution">
    <text evidence="14">The sequence shown here is derived from an EMBL/GenBank/DDBJ whole genome shotgun (WGS) entry which is preliminary data.</text>
</comment>
<dbReference type="RefSeq" id="WP_087045619.1">
    <property type="nucleotide sequence ID" value="NZ_FCOB02000010.1"/>
</dbReference>
<dbReference type="PROSITE" id="PS00211">
    <property type="entry name" value="ABC_TRANSPORTER_1"/>
    <property type="match status" value="1"/>
</dbReference>
<dbReference type="InterPro" id="IPR003593">
    <property type="entry name" value="AAA+_ATPase"/>
</dbReference>
<keyword evidence="11 12" id="KW-0472">Membrane</keyword>
<feature type="transmembrane region" description="Helical" evidence="12">
    <location>
        <begin position="667"/>
        <end position="689"/>
    </location>
</feature>
<evidence type="ECO:0000313" key="14">
    <source>
        <dbReference type="EMBL" id="SAK62011.1"/>
    </source>
</evidence>
<dbReference type="Gene3D" id="3.40.50.300">
    <property type="entry name" value="P-loop containing nucleotide triphosphate hydrolases"/>
    <property type="match status" value="2"/>
</dbReference>
<evidence type="ECO:0000256" key="9">
    <source>
        <dbReference type="ARBA" id="ARBA00022840"/>
    </source>
</evidence>
<dbReference type="GO" id="GO:0016887">
    <property type="term" value="F:ATP hydrolysis activity"/>
    <property type="evidence" value="ECO:0007669"/>
    <property type="project" value="InterPro"/>
</dbReference>
<feature type="transmembrane region" description="Helical" evidence="12">
    <location>
        <begin position="516"/>
        <end position="533"/>
    </location>
</feature>
<dbReference type="GO" id="GO:0005524">
    <property type="term" value="F:ATP binding"/>
    <property type="evidence" value="ECO:0007669"/>
    <property type="project" value="UniProtKB-KW"/>
</dbReference>
<dbReference type="PANTHER" id="PTHR43790">
    <property type="entry name" value="CARBOHYDRATE TRANSPORT ATP-BINDING PROTEIN MG119-RELATED"/>
    <property type="match status" value="1"/>
</dbReference>
<organism evidence="14 15">
    <name type="scientific">Caballeronia ptereochthonis</name>
    <dbReference type="NCBI Taxonomy" id="1777144"/>
    <lineage>
        <taxon>Bacteria</taxon>
        <taxon>Pseudomonadati</taxon>
        <taxon>Pseudomonadota</taxon>
        <taxon>Betaproteobacteria</taxon>
        <taxon>Burkholderiales</taxon>
        <taxon>Burkholderiaceae</taxon>
        <taxon>Caballeronia</taxon>
    </lineage>
</organism>
<feature type="domain" description="ABC transporter" evidence="13">
    <location>
        <begin position="253"/>
        <end position="495"/>
    </location>
</feature>
<evidence type="ECO:0000256" key="5">
    <source>
        <dbReference type="ARBA" id="ARBA00022597"/>
    </source>
</evidence>
<dbReference type="InterPro" id="IPR001851">
    <property type="entry name" value="ABC_transp_permease"/>
</dbReference>
<dbReference type="STRING" id="1777144.AWB83_02435"/>
<evidence type="ECO:0000256" key="8">
    <source>
        <dbReference type="ARBA" id="ARBA00022741"/>
    </source>
</evidence>
<dbReference type="CDD" id="cd03216">
    <property type="entry name" value="ABC_Carb_Monos_I"/>
    <property type="match status" value="1"/>
</dbReference>
<dbReference type="Proteomes" id="UP000054978">
    <property type="component" value="Unassembled WGS sequence"/>
</dbReference>
<dbReference type="PANTHER" id="PTHR43790:SF9">
    <property type="entry name" value="GALACTOFURANOSE TRANSPORTER ATP-BINDING PROTEIN YTFR"/>
    <property type="match status" value="1"/>
</dbReference>
<evidence type="ECO:0000259" key="13">
    <source>
        <dbReference type="PROSITE" id="PS50893"/>
    </source>
</evidence>
<dbReference type="OrthoDB" id="7757085at2"/>
<dbReference type="InterPro" id="IPR050107">
    <property type="entry name" value="ABC_carbohydrate_import_ATPase"/>
</dbReference>
<name>A0A158AVI2_9BURK</name>
<proteinExistence type="predicted"/>
<feature type="transmembrane region" description="Helical" evidence="12">
    <location>
        <begin position="799"/>
        <end position="816"/>
    </location>
</feature>
<evidence type="ECO:0000256" key="7">
    <source>
        <dbReference type="ARBA" id="ARBA00022737"/>
    </source>
</evidence>
<dbReference type="Pfam" id="PF02653">
    <property type="entry name" value="BPD_transp_2"/>
    <property type="match status" value="1"/>
</dbReference>
<dbReference type="InterPro" id="IPR027417">
    <property type="entry name" value="P-loop_NTPase"/>
</dbReference>
<keyword evidence="15" id="KW-1185">Reference proteome</keyword>
<feature type="transmembrane region" description="Helical" evidence="12">
    <location>
        <begin position="539"/>
        <end position="561"/>
    </location>
</feature>
<accession>A0A158AVI2</accession>
<evidence type="ECO:0000313" key="15">
    <source>
        <dbReference type="Proteomes" id="UP000054978"/>
    </source>
</evidence>
<evidence type="ECO:0000256" key="6">
    <source>
        <dbReference type="ARBA" id="ARBA00022692"/>
    </source>
</evidence>
<dbReference type="InterPro" id="IPR017871">
    <property type="entry name" value="ABC_transporter-like_CS"/>
</dbReference>
<keyword evidence="3" id="KW-1003">Cell membrane</keyword>
<keyword evidence="9" id="KW-0067">ATP-binding</keyword>
<sequence length="825" mass="87072">MNDQKTLLQVDGVTKMFPGVRALDNVTFSVVEGEVHGLVGENGAGKSTLMAVASGALVPEMGRVLIDGRETRGDTEEARRLGLAIVRQEPALMPDLTVAENLYLGVPAEQRPSLMEVAQWARGLLNQWSDDVAIDANERVVSLGPEQRFIVEIVKALAAKPKVLVLDEPTEHLLAEDVDRLFERIRKITNSGCSVVYISHRIREVQRIAHRLTVLRDGQGQGTYEAAGLSEQEIVELIVGGALDRDFPAKGDNGGANIILDVTKLRSAGFTDISLRVRKGEMVGLAGIDGNGQREFLRALAGLTRSRGSVTVVGVPAKLHNSQAAAGSGIRYLPGDRHREGIFGDLSVRENFSIRSLPFDSVKGWVSQRSEARRGRDAVTRFAVKTPSIDTPIRTLSGGNQQKLVLASVLASHPKVLLVDEPTQGVDIGARMEIYKVLREAAAAGTAVIVVSSDAHEVAGLCDRVLIFSRGHVVKELDGNAVSENNITSAVLTSTTEREKGASGTSGLWKWAAGDWAPLVMLAIAVCALGLYASHVNPAYLSARNLGGMLALVATLAIVAYGQQILMLVGGIDLSVGPLMGLIVVIQSFFLNDGASLGHQLSGWVIVLLVALAVGLVNWMLVGPFRLHPMVATLATYMALQAVSLLLRPIPGGLIADPIVESIGAQIGGVPVVAIVSLVAGVVLEIALFKSRFGLTLRGVGSRVEAARMSGARPQLTSLAAYMGCSFLAGVAAVPMMAQVGSGDPNAGINYTLGSVAAVVIGGASLFGGRGSFVGSLLGALLIIQVNVVTSFLDIGDSWQSYLLGGMILTSVALYSKSREMAVAK</sequence>
<dbReference type="PROSITE" id="PS50893">
    <property type="entry name" value="ABC_TRANSPORTER_2"/>
    <property type="match status" value="2"/>
</dbReference>
<dbReference type="SMART" id="SM00382">
    <property type="entry name" value="AAA"/>
    <property type="match status" value="2"/>
</dbReference>
<keyword evidence="5" id="KW-0762">Sugar transport</keyword>
<dbReference type="EMBL" id="FCOB02000010">
    <property type="protein sequence ID" value="SAK62011.1"/>
    <property type="molecule type" value="Genomic_DNA"/>
</dbReference>
<feature type="domain" description="ABC transporter" evidence="13">
    <location>
        <begin position="8"/>
        <end position="242"/>
    </location>
</feature>
<dbReference type="SUPFAM" id="SSF52540">
    <property type="entry name" value="P-loop containing nucleoside triphosphate hydrolases"/>
    <property type="match status" value="2"/>
</dbReference>
<keyword evidence="10 12" id="KW-1133">Transmembrane helix</keyword>
<keyword evidence="8" id="KW-0547">Nucleotide-binding</keyword>
<evidence type="ECO:0000256" key="10">
    <source>
        <dbReference type="ARBA" id="ARBA00022989"/>
    </source>
</evidence>
<reference evidence="14" key="1">
    <citation type="submission" date="2016-01" db="EMBL/GenBank/DDBJ databases">
        <authorList>
            <person name="Peeters C."/>
        </authorList>
    </citation>
    <scope>NUCLEOTIDE SEQUENCE [LARGE SCALE GENOMIC DNA]</scope>
    <source>
        <strain evidence="14">LMG 29326</strain>
    </source>
</reference>